<sequence length="61" mass="7145">MVGGYLQVMILCYTRSLKRSIFLTHRFWRHNPDKTNFILGVAKYFSEQGDNQKRMAVASGY</sequence>
<evidence type="ECO:0000313" key="2">
    <source>
        <dbReference type="Proteomes" id="UP001062846"/>
    </source>
</evidence>
<dbReference type="EMBL" id="CM046399">
    <property type="protein sequence ID" value="KAI8526982.1"/>
    <property type="molecule type" value="Genomic_DNA"/>
</dbReference>
<evidence type="ECO:0000313" key="1">
    <source>
        <dbReference type="EMBL" id="KAI8526982.1"/>
    </source>
</evidence>
<comment type="caution">
    <text evidence="1">The sequence shown here is derived from an EMBL/GenBank/DDBJ whole genome shotgun (WGS) entry which is preliminary data.</text>
</comment>
<accession>A0ACC0LF45</accession>
<protein>
    <submittedName>
        <fullName evidence="1">Uncharacterized protein</fullName>
    </submittedName>
</protein>
<reference evidence="1" key="1">
    <citation type="submission" date="2022-02" db="EMBL/GenBank/DDBJ databases">
        <title>Plant Genome Project.</title>
        <authorList>
            <person name="Zhang R.-G."/>
        </authorList>
    </citation>
    <scope>NUCLEOTIDE SEQUENCE</scope>
    <source>
        <strain evidence="1">AT1</strain>
    </source>
</reference>
<keyword evidence="2" id="KW-1185">Reference proteome</keyword>
<dbReference type="Proteomes" id="UP001062846">
    <property type="component" value="Chromosome 12"/>
</dbReference>
<organism evidence="1 2">
    <name type="scientific">Rhododendron molle</name>
    <name type="common">Chinese azalea</name>
    <name type="synonym">Azalea mollis</name>
    <dbReference type="NCBI Taxonomy" id="49168"/>
    <lineage>
        <taxon>Eukaryota</taxon>
        <taxon>Viridiplantae</taxon>
        <taxon>Streptophyta</taxon>
        <taxon>Embryophyta</taxon>
        <taxon>Tracheophyta</taxon>
        <taxon>Spermatophyta</taxon>
        <taxon>Magnoliopsida</taxon>
        <taxon>eudicotyledons</taxon>
        <taxon>Gunneridae</taxon>
        <taxon>Pentapetalae</taxon>
        <taxon>asterids</taxon>
        <taxon>Ericales</taxon>
        <taxon>Ericaceae</taxon>
        <taxon>Ericoideae</taxon>
        <taxon>Rhodoreae</taxon>
        <taxon>Rhododendron</taxon>
    </lineage>
</organism>
<gene>
    <name evidence="1" type="ORF">RHMOL_Rhmol12G0041100</name>
</gene>
<proteinExistence type="predicted"/>
<name>A0ACC0LF45_RHOML</name>